<protein>
    <recommendedName>
        <fullName evidence="3">Homeodomain phBC6A51-type domain-containing protein</fullName>
    </recommendedName>
</protein>
<sequence>MEKASSLRFSPKQRLAAQLLADGVSQSKASQHSEIRVTKQTLNRWSHDPDFQDLVEELRTDLSQQAIEILEKGQRQAAKTVVDAAMGRLDGDKKVLGARLKAALYILDFLKVKKLPSRKSDPSAPQRDVDKLTDDEVDELMED</sequence>
<dbReference type="AlphaFoldDB" id="A0A0F9MRS4"/>
<organism evidence="2">
    <name type="scientific">marine sediment metagenome</name>
    <dbReference type="NCBI Taxonomy" id="412755"/>
    <lineage>
        <taxon>unclassified sequences</taxon>
        <taxon>metagenomes</taxon>
        <taxon>ecological metagenomes</taxon>
    </lineage>
</organism>
<reference evidence="2" key="1">
    <citation type="journal article" date="2015" name="Nature">
        <title>Complex archaea that bridge the gap between prokaryotes and eukaryotes.</title>
        <authorList>
            <person name="Spang A."/>
            <person name="Saw J.H."/>
            <person name="Jorgensen S.L."/>
            <person name="Zaremba-Niedzwiedzka K."/>
            <person name="Martijn J."/>
            <person name="Lind A.E."/>
            <person name="van Eijk R."/>
            <person name="Schleper C."/>
            <person name="Guy L."/>
            <person name="Ettema T.J."/>
        </authorList>
    </citation>
    <scope>NUCLEOTIDE SEQUENCE</scope>
</reference>
<evidence type="ECO:0008006" key="3">
    <source>
        <dbReference type="Google" id="ProtNLM"/>
    </source>
</evidence>
<evidence type="ECO:0000313" key="2">
    <source>
        <dbReference type="EMBL" id="KKN08409.1"/>
    </source>
</evidence>
<gene>
    <name evidence="2" type="ORF">LCGC14_1057070</name>
</gene>
<evidence type="ECO:0000256" key="1">
    <source>
        <dbReference type="SAM" id="MobiDB-lite"/>
    </source>
</evidence>
<accession>A0A0F9MRS4</accession>
<proteinExistence type="predicted"/>
<comment type="caution">
    <text evidence="2">The sequence shown here is derived from an EMBL/GenBank/DDBJ whole genome shotgun (WGS) entry which is preliminary data.</text>
</comment>
<dbReference type="EMBL" id="LAZR01004461">
    <property type="protein sequence ID" value="KKN08409.1"/>
    <property type="molecule type" value="Genomic_DNA"/>
</dbReference>
<feature type="region of interest" description="Disordered" evidence="1">
    <location>
        <begin position="116"/>
        <end position="143"/>
    </location>
</feature>
<name>A0A0F9MRS4_9ZZZZ</name>